<keyword evidence="6" id="KW-0539">Nucleus</keyword>
<dbReference type="PROSITE" id="PS00463">
    <property type="entry name" value="ZN2_CY6_FUNGAL_1"/>
    <property type="match status" value="1"/>
</dbReference>
<keyword evidence="3" id="KW-0805">Transcription regulation</keyword>
<dbReference type="Gene3D" id="4.10.240.10">
    <property type="entry name" value="Zn(2)-C6 fungal-type DNA-binding domain"/>
    <property type="match status" value="1"/>
</dbReference>
<evidence type="ECO:0000256" key="5">
    <source>
        <dbReference type="ARBA" id="ARBA00023163"/>
    </source>
</evidence>
<dbReference type="Pfam" id="PF00172">
    <property type="entry name" value="Zn_clus"/>
    <property type="match status" value="1"/>
</dbReference>
<dbReference type="EMBL" id="MLKD01000025">
    <property type="protein sequence ID" value="OQE16178.1"/>
    <property type="molecule type" value="Genomic_DNA"/>
</dbReference>
<dbReference type="GO" id="GO:0008270">
    <property type="term" value="F:zinc ion binding"/>
    <property type="evidence" value="ECO:0007669"/>
    <property type="project" value="InterPro"/>
</dbReference>
<keyword evidence="9" id="KW-1185">Reference proteome</keyword>
<protein>
    <recommendedName>
        <fullName evidence="7">Zn(2)-C6 fungal-type domain-containing protein</fullName>
    </recommendedName>
</protein>
<evidence type="ECO:0000256" key="6">
    <source>
        <dbReference type="ARBA" id="ARBA00023242"/>
    </source>
</evidence>
<keyword evidence="4" id="KW-0238">DNA-binding</keyword>
<dbReference type="GO" id="GO:0000981">
    <property type="term" value="F:DNA-binding transcription factor activity, RNA polymerase II-specific"/>
    <property type="evidence" value="ECO:0007669"/>
    <property type="project" value="InterPro"/>
</dbReference>
<dbReference type="InterPro" id="IPR036864">
    <property type="entry name" value="Zn2-C6_fun-type_DNA-bd_sf"/>
</dbReference>
<dbReference type="PROSITE" id="PS50048">
    <property type="entry name" value="ZN2_CY6_FUNGAL_2"/>
    <property type="match status" value="1"/>
</dbReference>
<evidence type="ECO:0000313" key="8">
    <source>
        <dbReference type="EMBL" id="OQE16178.1"/>
    </source>
</evidence>
<organism evidence="8 9">
    <name type="scientific">Penicillium steckii</name>
    <dbReference type="NCBI Taxonomy" id="303698"/>
    <lineage>
        <taxon>Eukaryota</taxon>
        <taxon>Fungi</taxon>
        <taxon>Dikarya</taxon>
        <taxon>Ascomycota</taxon>
        <taxon>Pezizomycotina</taxon>
        <taxon>Eurotiomycetes</taxon>
        <taxon>Eurotiomycetidae</taxon>
        <taxon>Eurotiales</taxon>
        <taxon>Aspergillaceae</taxon>
        <taxon>Penicillium</taxon>
    </lineage>
</organism>
<evidence type="ECO:0000313" key="9">
    <source>
        <dbReference type="Proteomes" id="UP000191285"/>
    </source>
</evidence>
<dbReference type="AlphaFoldDB" id="A0A1V6SQM7"/>
<dbReference type="InterPro" id="IPR052360">
    <property type="entry name" value="Transcr_Regulatory_Proteins"/>
</dbReference>
<evidence type="ECO:0000256" key="1">
    <source>
        <dbReference type="ARBA" id="ARBA00022723"/>
    </source>
</evidence>
<keyword evidence="1" id="KW-0479">Metal-binding</keyword>
<dbReference type="Pfam" id="PF11951">
    <property type="entry name" value="Fungal_trans_2"/>
    <property type="match status" value="1"/>
</dbReference>
<dbReference type="OrthoDB" id="3172332at2759"/>
<dbReference type="InterPro" id="IPR021858">
    <property type="entry name" value="Fun_TF"/>
</dbReference>
<feature type="domain" description="Zn(2)-C6 fungal-type" evidence="7">
    <location>
        <begin position="17"/>
        <end position="45"/>
    </location>
</feature>
<evidence type="ECO:0000256" key="2">
    <source>
        <dbReference type="ARBA" id="ARBA00022833"/>
    </source>
</evidence>
<accession>A0A1V6SQM7</accession>
<dbReference type="PANTHER" id="PTHR36206:SF16">
    <property type="entry name" value="TRANSCRIPTION FACTOR DOMAIN-CONTAINING PROTEIN-RELATED"/>
    <property type="match status" value="1"/>
</dbReference>
<reference evidence="9" key="1">
    <citation type="journal article" date="2017" name="Nat. Microbiol.">
        <title>Global analysis of biosynthetic gene clusters reveals vast potential of secondary metabolite production in Penicillium species.</title>
        <authorList>
            <person name="Nielsen J.C."/>
            <person name="Grijseels S."/>
            <person name="Prigent S."/>
            <person name="Ji B."/>
            <person name="Dainat J."/>
            <person name="Nielsen K.F."/>
            <person name="Frisvad J.C."/>
            <person name="Workman M."/>
            <person name="Nielsen J."/>
        </authorList>
    </citation>
    <scope>NUCLEOTIDE SEQUENCE [LARGE SCALE GENOMIC DNA]</scope>
    <source>
        <strain evidence="9">IBT 24891</strain>
    </source>
</reference>
<comment type="caution">
    <text evidence="8">The sequence shown here is derived from an EMBL/GenBank/DDBJ whole genome shotgun (WGS) entry which is preliminary data.</text>
</comment>
<dbReference type="STRING" id="303698.A0A1V6SQM7"/>
<name>A0A1V6SQM7_9EURO</name>
<proteinExistence type="predicted"/>
<dbReference type="CDD" id="cd00067">
    <property type="entry name" value="GAL4"/>
    <property type="match status" value="1"/>
</dbReference>
<dbReference type="GO" id="GO:0003677">
    <property type="term" value="F:DNA binding"/>
    <property type="evidence" value="ECO:0007669"/>
    <property type="project" value="UniProtKB-KW"/>
</dbReference>
<dbReference type="SMART" id="SM00066">
    <property type="entry name" value="GAL4"/>
    <property type="match status" value="1"/>
</dbReference>
<dbReference type="PANTHER" id="PTHR36206">
    <property type="entry name" value="ASPERCRYPTIN BIOSYNTHESIS CLUSTER-SPECIFIC TRANSCRIPTION REGULATOR ATNN-RELATED"/>
    <property type="match status" value="1"/>
</dbReference>
<dbReference type="Proteomes" id="UP000191285">
    <property type="component" value="Unassembled WGS sequence"/>
</dbReference>
<evidence type="ECO:0000256" key="3">
    <source>
        <dbReference type="ARBA" id="ARBA00023015"/>
    </source>
</evidence>
<evidence type="ECO:0000256" key="4">
    <source>
        <dbReference type="ARBA" id="ARBA00023125"/>
    </source>
</evidence>
<dbReference type="InterPro" id="IPR001138">
    <property type="entry name" value="Zn2Cys6_DnaBD"/>
</dbReference>
<keyword evidence="2" id="KW-0862">Zinc</keyword>
<gene>
    <name evidence="8" type="ORF">PENSTE_c025G01934</name>
</gene>
<evidence type="ECO:0000259" key="7">
    <source>
        <dbReference type="PROSITE" id="PS50048"/>
    </source>
</evidence>
<sequence length="495" mass="56337">MLQGKRRKKYSKRSLNGCRTCRIRHVKCDEHPVICNNCKSTGRKCDGYDMHRLPANKRALTSTLNIFTHPGRVTTMDEQRCFAYFQHCSIPGLGVFFDSPLWQKIVLKISHVDPAVYHAANMLGALHEDSNANKMRVSGENLRQARHRFALQQASRAYTHLSQRRTSKDPEFREVMLVCCLLFVLSELLLGRYEKAFQHLHSGLKILKESQECHRNFSLDDSLVRIFRRLDVESAHFGSGTPFLFKYSGIGSDPSLSGQGPFSNMVKVTDVHRSVTILLNLGIPFLARCWPISASQVASEYKELFLNQHMILSLNLQFQSHFEIFLRDIYHTLSSRDQQSVDVLQLQSLSQILSLKTCLIKGSIPDTFTAEYLNLLLAHRGFLAKFSGRSTFTLDYGVLPGLWVVASECPNYSIRLQAIQTLHSWPHCEGIINSNVVVSMALRKLRRELGICGQPNSSIMDANTEEELSQYLVNMMSAQQAMNWSFIRGAEIFIK</sequence>
<keyword evidence="5" id="KW-0804">Transcription</keyword>
<dbReference type="SUPFAM" id="SSF57701">
    <property type="entry name" value="Zn2/Cys6 DNA-binding domain"/>
    <property type="match status" value="1"/>
</dbReference>